<keyword evidence="1" id="KW-1133">Transmembrane helix</keyword>
<dbReference type="Proteomes" id="UP000070299">
    <property type="component" value="Unassembled WGS sequence"/>
</dbReference>
<protein>
    <recommendedName>
        <fullName evidence="4">SMODS and SLOG-associating 2TM effector domain-containing protein</fullName>
    </recommendedName>
</protein>
<dbReference type="AlphaFoldDB" id="A0A148KM68"/>
<gene>
    <name evidence="2" type="ORF">AX660_22050</name>
</gene>
<organism evidence="2 3">
    <name type="scientific">Paraglaciecola hydrolytica</name>
    <dbReference type="NCBI Taxonomy" id="1799789"/>
    <lineage>
        <taxon>Bacteria</taxon>
        <taxon>Pseudomonadati</taxon>
        <taxon>Pseudomonadota</taxon>
        <taxon>Gammaproteobacteria</taxon>
        <taxon>Alteromonadales</taxon>
        <taxon>Alteromonadaceae</taxon>
        <taxon>Paraglaciecola</taxon>
    </lineage>
</organism>
<evidence type="ECO:0000256" key="1">
    <source>
        <dbReference type="SAM" id="Phobius"/>
    </source>
</evidence>
<evidence type="ECO:0008006" key="4">
    <source>
        <dbReference type="Google" id="ProtNLM"/>
    </source>
</evidence>
<dbReference type="Gene3D" id="3.40.50.450">
    <property type="match status" value="1"/>
</dbReference>
<name>A0A148KM68_9ALTE</name>
<feature type="transmembrane region" description="Helical" evidence="1">
    <location>
        <begin position="314"/>
        <end position="334"/>
    </location>
</feature>
<sequence length="564" mass="64225">MSPLAINIGVSGHRDIPAKDWPKLKETLATELNSLKEQFPHSSINVLSGLAEGADQLMAHVALQLNFNLIGVLPFEIDEYEKDFATEESLEQFRHYLSQCSEITICRREAHVPRDSGYSELAKVLVQFSDLVIVLWDGVVETNQDGTISSPLAGGTADVVNMCLEGLVDDRSLLFSKPNKTFCKWLAANRERHNTLPATIGNPEIIGTWKPILLKGEQDIRLFNEILLKTERFNVNALGVKQEAKTASREFLLGPTSSQKDLAAINKLIDAYTVADCLAQLRQKQRLTSIKSITSLSFIAILAQQIYVSLYPNWLWFSLHLFLVIVAVGIYRIFFVGTDTKEEQFVEWRVFAEDLRVQIFWYLSGISDHCANYYRTTKLNEMDWIVDNLNKLMLNVVPPVDCDIAFVRQQWILDQRNYFVGQRGERGRAASYFLKAKRLQNTAIVLFCSAIILMFVSVIKVHTDFFPVMSTSVFFVIIAMLFITSALIKTFAVQMGFEELSQRYLRTGYYFQQAMDKLALLDRHNQQDTVAYQKIIKTIGIEALNENAAWLQLHKMNAYKVQVS</sequence>
<evidence type="ECO:0000313" key="3">
    <source>
        <dbReference type="Proteomes" id="UP000070299"/>
    </source>
</evidence>
<evidence type="ECO:0000313" key="2">
    <source>
        <dbReference type="EMBL" id="KXI27402.1"/>
    </source>
</evidence>
<accession>A0A148KM68</accession>
<proteinExistence type="predicted"/>
<dbReference type="STRING" id="1799789.AX660_22050"/>
<dbReference type="SUPFAM" id="SSF102405">
    <property type="entry name" value="MCP/YpsA-like"/>
    <property type="match status" value="1"/>
</dbReference>
<feature type="transmembrane region" description="Helical" evidence="1">
    <location>
        <begin position="442"/>
        <end position="459"/>
    </location>
</feature>
<comment type="caution">
    <text evidence="2">The sequence shown here is derived from an EMBL/GenBank/DDBJ whole genome shotgun (WGS) entry which is preliminary data.</text>
</comment>
<keyword evidence="3" id="KW-1185">Reference proteome</keyword>
<keyword evidence="1" id="KW-0812">Transmembrane</keyword>
<reference evidence="3" key="1">
    <citation type="submission" date="2016-02" db="EMBL/GenBank/DDBJ databases">
        <authorList>
            <person name="Schultz-Johansen M."/>
            <person name="Glaring M.A."/>
            <person name="Bech P.K."/>
            <person name="Stougaard P."/>
        </authorList>
    </citation>
    <scope>NUCLEOTIDE SEQUENCE [LARGE SCALE GENOMIC DNA]</scope>
    <source>
        <strain evidence="3">S66</strain>
    </source>
</reference>
<keyword evidence="1" id="KW-0472">Membrane</keyword>
<dbReference type="EMBL" id="LSNE01000011">
    <property type="protein sequence ID" value="KXI27402.1"/>
    <property type="molecule type" value="Genomic_DNA"/>
</dbReference>
<feature type="transmembrane region" description="Helical" evidence="1">
    <location>
        <begin position="465"/>
        <end position="488"/>
    </location>
</feature>